<keyword evidence="1" id="KW-0812">Transmembrane</keyword>
<evidence type="ECO:0000313" key="2">
    <source>
        <dbReference type="EMBL" id="AXH30001.1"/>
    </source>
</evidence>
<dbReference type="OrthoDB" id="5604201at2"/>
<dbReference type="EMBL" id="CP022375">
    <property type="protein sequence ID" value="AXH30001.1"/>
    <property type="molecule type" value="Genomic_DNA"/>
</dbReference>
<keyword evidence="1" id="KW-1133">Transmembrane helix</keyword>
<reference evidence="2 3" key="1">
    <citation type="submission" date="2017-07" db="EMBL/GenBank/DDBJ databases">
        <title>Complete genome sequences and comparative analysis of the novel pathogen Francisella opportunistica.</title>
        <authorList>
            <person name="Dietrich E.A."/>
            <person name="Kingry L.C."/>
            <person name="Petersen J.M."/>
        </authorList>
    </citation>
    <scope>NUCLEOTIDE SEQUENCE [LARGE SCALE GENOMIC DNA]</scope>
    <source>
        <strain evidence="2 3">14-2155</strain>
    </source>
</reference>
<keyword evidence="1" id="KW-0472">Membrane</keyword>
<dbReference type="AlphaFoldDB" id="A0A345JRQ5"/>
<gene>
    <name evidence="2" type="ORF">CGC43_05105</name>
</gene>
<proteinExistence type="predicted"/>
<feature type="transmembrane region" description="Helical" evidence="1">
    <location>
        <begin position="20"/>
        <end position="43"/>
    </location>
</feature>
<dbReference type="RefSeq" id="WP_071629269.1">
    <property type="nucleotide sequence ID" value="NZ_CP022375.1"/>
</dbReference>
<dbReference type="Proteomes" id="UP000253862">
    <property type="component" value="Chromosome"/>
</dbReference>
<name>A0A345JRQ5_9GAMM</name>
<feature type="transmembrane region" description="Helical" evidence="1">
    <location>
        <begin position="67"/>
        <end position="94"/>
    </location>
</feature>
<keyword evidence="3" id="KW-1185">Reference proteome</keyword>
<evidence type="ECO:0000313" key="3">
    <source>
        <dbReference type="Proteomes" id="UP000253862"/>
    </source>
</evidence>
<sequence length="249" mass="28205">MSNLNFKETISQAASIYKRAFKITFALAFMLSFISEFCFVYLMNHGMDKFIQSNGEVDVSQLPSANILVVMFLIIMIATIFVYAMIISLQGIMIKHELKVSDALKIALQIFSKRVFVFVGAFLLSMIVTAIFTMFLQYIGIFLAILLFLTVMPSVLLTQKGVFESLSANFYIVKNNFFYMFRVSITILAFMIIKPLLTFGLIYILRSLNVEMNSLEMSVQNIVVTVVDAFILPFIFAISVATFFATNSK</sequence>
<feature type="transmembrane region" description="Helical" evidence="1">
    <location>
        <begin position="115"/>
        <end position="132"/>
    </location>
</feature>
<feature type="transmembrane region" description="Helical" evidence="1">
    <location>
        <begin position="222"/>
        <end position="245"/>
    </location>
</feature>
<organism evidence="2 3">
    <name type="scientific">Francisella opportunistica</name>
    <dbReference type="NCBI Taxonomy" id="2016517"/>
    <lineage>
        <taxon>Bacteria</taxon>
        <taxon>Pseudomonadati</taxon>
        <taxon>Pseudomonadota</taxon>
        <taxon>Gammaproteobacteria</taxon>
        <taxon>Thiotrichales</taxon>
        <taxon>Francisellaceae</taxon>
        <taxon>Francisella</taxon>
    </lineage>
</organism>
<dbReference type="KEGG" id="foo:CGC45_05100"/>
<evidence type="ECO:0000256" key="1">
    <source>
        <dbReference type="SAM" id="Phobius"/>
    </source>
</evidence>
<protein>
    <submittedName>
        <fullName evidence="2">Uncharacterized protein</fullName>
    </submittedName>
</protein>
<accession>A0A345JRQ5</accession>
<feature type="transmembrane region" description="Helical" evidence="1">
    <location>
        <begin position="179"/>
        <end position="202"/>
    </location>
</feature>
<feature type="transmembrane region" description="Helical" evidence="1">
    <location>
        <begin position="138"/>
        <end position="158"/>
    </location>
</feature>